<feature type="compositionally biased region" description="Low complexity" evidence="1">
    <location>
        <begin position="570"/>
        <end position="580"/>
    </location>
</feature>
<dbReference type="AlphaFoldDB" id="U6M6F4"/>
<protein>
    <submittedName>
        <fullName evidence="3">Uncharacterized protein</fullName>
    </submittedName>
</protein>
<dbReference type="EMBL" id="HG719446">
    <property type="protein sequence ID" value="CDJ58019.1"/>
    <property type="molecule type" value="Genomic_DNA"/>
</dbReference>
<feature type="region of interest" description="Disordered" evidence="1">
    <location>
        <begin position="550"/>
        <end position="586"/>
    </location>
</feature>
<evidence type="ECO:0000256" key="1">
    <source>
        <dbReference type="SAM" id="MobiDB-lite"/>
    </source>
</evidence>
<dbReference type="RefSeq" id="XP_013334667.1">
    <property type="nucleotide sequence ID" value="XM_013479213.1"/>
</dbReference>
<evidence type="ECO:0000256" key="2">
    <source>
        <dbReference type="SAM" id="SignalP"/>
    </source>
</evidence>
<accession>U6M6F4</accession>
<name>U6M6F4_EIMMA</name>
<evidence type="ECO:0000313" key="3">
    <source>
        <dbReference type="EMBL" id="CDJ58019.1"/>
    </source>
</evidence>
<evidence type="ECO:0000313" key="4">
    <source>
        <dbReference type="Proteomes" id="UP000030763"/>
    </source>
</evidence>
<dbReference type="VEuPathDB" id="ToxoDB:EMWEY_00013300"/>
<dbReference type="Proteomes" id="UP000030763">
    <property type="component" value="Unassembled WGS sequence"/>
</dbReference>
<keyword evidence="4" id="KW-1185">Reference proteome</keyword>
<gene>
    <name evidence="3" type="ORF">EMWEY_00013300</name>
</gene>
<feature type="signal peptide" evidence="2">
    <location>
        <begin position="1"/>
        <end position="22"/>
    </location>
</feature>
<feature type="chain" id="PRO_5004674564" evidence="2">
    <location>
        <begin position="23"/>
        <end position="760"/>
    </location>
</feature>
<feature type="compositionally biased region" description="Polar residues" evidence="1">
    <location>
        <begin position="163"/>
        <end position="179"/>
    </location>
</feature>
<keyword evidence="2" id="KW-0732">Signal</keyword>
<sequence length="760" mass="83275">MRLLSVSAFFSVVSLLIKDVNASTSPSLNWGVQEKQSMDPTDPHGSPWVIESLVDTQNDTAVVVDPAVTDTHSLLAGSADTSLTVSGPLLYADEFSSETVEGGIKGAVAPSPPQHQTRGSHKMPLSTFFVTVVLFFGACLRLFAPQPVKGSGILNIEEGHSLQEQPGETWEQFDQQPEQKSGEEEQQREEDDEPTERDMLLPQLDVLQQIQPVAFAVASRVGKDDIFDALQETCDNIRIAREAQQEYAAGNIGAPGSFENILRETIENGVTVLSGLYEDARHHGLRMARETRALKSAPIICQKEVEILHQENSVVMSAIMSHMGILNAYHNICQRKTSYVQRDMHGLPPFTRLEDRHLLGAVAANLLFMEALQNAVESGASSVTDLGMAITAVAMLHVKREQTCMYREYRDIVEGQHALWKAAKQQHLHSSTPADPAALQALDELEEKLQLAQQLLSRYHDAVNILNECAAIGPAQAASQQAQQVGQELKALLDVVTSLMGSVSSPKTTEAVADHTEDLQKVMENMASRAIQDAAAATRNIIDLHKRMESNKGPHESVEEAEQHQEKQEQAQQQQTGSAEEALENVPIRHDLKAAFHRIERKAKVAFNQAFSASVSQKESSSNGAETSSMNRVLTARKAATEAENLLGEAEMLWLQWKLIKAIGEDVEVSTSIALRATEALQQQQQELPHMRRGKIQSIAKRNKMADTLVKQLNDFTASIGSHSTLEDLAAAAAAVKGTAIALFSVVQENQHDVIHSILI</sequence>
<dbReference type="OrthoDB" id="10629947at2759"/>
<feature type="region of interest" description="Disordered" evidence="1">
    <location>
        <begin position="163"/>
        <end position="196"/>
    </location>
</feature>
<feature type="compositionally biased region" description="Basic and acidic residues" evidence="1">
    <location>
        <begin position="550"/>
        <end position="569"/>
    </location>
</feature>
<organism evidence="3 4">
    <name type="scientific">Eimeria maxima</name>
    <name type="common">Coccidian parasite</name>
    <dbReference type="NCBI Taxonomy" id="5804"/>
    <lineage>
        <taxon>Eukaryota</taxon>
        <taxon>Sar</taxon>
        <taxon>Alveolata</taxon>
        <taxon>Apicomplexa</taxon>
        <taxon>Conoidasida</taxon>
        <taxon>Coccidia</taxon>
        <taxon>Eucoccidiorida</taxon>
        <taxon>Eimeriorina</taxon>
        <taxon>Eimeriidae</taxon>
        <taxon>Eimeria</taxon>
    </lineage>
</organism>
<dbReference type="GeneID" id="25335316"/>
<reference evidence="3" key="1">
    <citation type="submission" date="2013-10" db="EMBL/GenBank/DDBJ databases">
        <title>Genomic analysis of the causative agents of coccidiosis in chickens.</title>
        <authorList>
            <person name="Reid A.J."/>
            <person name="Blake D."/>
            <person name="Billington K."/>
            <person name="Browne H."/>
            <person name="Dunn M."/>
            <person name="Hung S."/>
            <person name="Kawahara F."/>
            <person name="Miranda-Saavedra D."/>
            <person name="Mourier T."/>
            <person name="Nagra H."/>
            <person name="Otto T.D."/>
            <person name="Rawlings N."/>
            <person name="Sanchez A."/>
            <person name="Sanders M."/>
            <person name="Subramaniam C."/>
            <person name="Tay Y."/>
            <person name="Dear P."/>
            <person name="Doerig C."/>
            <person name="Gruber A."/>
            <person name="Parkinson J."/>
            <person name="Shirley M."/>
            <person name="Wan K.L."/>
            <person name="Berriman M."/>
            <person name="Tomley F."/>
            <person name="Pain A."/>
        </authorList>
    </citation>
    <scope>NUCLEOTIDE SEQUENCE [LARGE SCALE GENOMIC DNA]</scope>
    <source>
        <strain evidence="3">Weybridge</strain>
    </source>
</reference>
<reference evidence="3" key="2">
    <citation type="submission" date="2013-10" db="EMBL/GenBank/DDBJ databases">
        <authorList>
            <person name="Aslett M."/>
        </authorList>
    </citation>
    <scope>NUCLEOTIDE SEQUENCE [LARGE SCALE GENOMIC DNA]</scope>
    <source>
        <strain evidence="3">Weybridge</strain>
    </source>
</reference>
<dbReference type="OMA" id="NAYHNIC"/>
<feature type="compositionally biased region" description="Acidic residues" evidence="1">
    <location>
        <begin position="186"/>
        <end position="195"/>
    </location>
</feature>
<proteinExistence type="predicted"/>